<name>A0A9I9EIV3_CUCME</name>
<feature type="compositionally biased region" description="Basic and acidic residues" evidence="1">
    <location>
        <begin position="33"/>
        <end position="48"/>
    </location>
</feature>
<dbReference type="AlphaFoldDB" id="A0A9I9EIV3"/>
<evidence type="ECO:0000256" key="1">
    <source>
        <dbReference type="SAM" id="MobiDB-lite"/>
    </source>
</evidence>
<reference evidence="2" key="1">
    <citation type="submission" date="2023-03" db="UniProtKB">
        <authorList>
            <consortium name="EnsemblPlants"/>
        </authorList>
    </citation>
    <scope>IDENTIFICATION</scope>
</reference>
<organism evidence="2">
    <name type="scientific">Cucumis melo</name>
    <name type="common">Muskmelon</name>
    <dbReference type="NCBI Taxonomy" id="3656"/>
    <lineage>
        <taxon>Eukaryota</taxon>
        <taxon>Viridiplantae</taxon>
        <taxon>Streptophyta</taxon>
        <taxon>Embryophyta</taxon>
        <taxon>Tracheophyta</taxon>
        <taxon>Spermatophyta</taxon>
        <taxon>Magnoliopsida</taxon>
        <taxon>eudicotyledons</taxon>
        <taxon>Gunneridae</taxon>
        <taxon>Pentapetalae</taxon>
        <taxon>rosids</taxon>
        <taxon>fabids</taxon>
        <taxon>Cucurbitales</taxon>
        <taxon>Cucurbitaceae</taxon>
        <taxon>Benincaseae</taxon>
        <taxon>Cucumis</taxon>
    </lineage>
</organism>
<feature type="region of interest" description="Disordered" evidence="1">
    <location>
        <begin position="1"/>
        <end position="59"/>
    </location>
</feature>
<dbReference type="Gramene" id="MELO3C034014.2.1">
    <property type="protein sequence ID" value="MELO3C034014.2.1"/>
    <property type="gene ID" value="MELO3C034014.2"/>
</dbReference>
<proteinExistence type="predicted"/>
<evidence type="ECO:0000313" key="2">
    <source>
        <dbReference type="EnsemblPlants" id="MELO3C034014.2.1"/>
    </source>
</evidence>
<protein>
    <submittedName>
        <fullName evidence="2">Uncharacterized protein</fullName>
    </submittedName>
</protein>
<accession>A0A9I9EIV3</accession>
<sequence length="59" mass="6746">MDIQKPSPQKGGVPLQERTLSIQNHVHRITTKKSSESKSNEKHEDKQKTINLHSPFQTP</sequence>
<feature type="compositionally biased region" description="Polar residues" evidence="1">
    <location>
        <begin position="49"/>
        <end position="59"/>
    </location>
</feature>
<dbReference type="EnsemblPlants" id="MELO3C034014.2.1">
    <property type="protein sequence ID" value="MELO3C034014.2.1"/>
    <property type="gene ID" value="MELO3C034014.2"/>
</dbReference>